<gene>
    <name evidence="1" type="ORF">KUTeg_017561</name>
</gene>
<protein>
    <recommendedName>
        <fullName evidence="3">Sperm-associated antigen 8</fullName>
    </recommendedName>
</protein>
<dbReference type="Pfam" id="PF22584">
    <property type="entry name" value="CFAP143"/>
    <property type="match status" value="1"/>
</dbReference>
<evidence type="ECO:0000313" key="2">
    <source>
        <dbReference type="Proteomes" id="UP001217089"/>
    </source>
</evidence>
<reference evidence="1 2" key="1">
    <citation type="submission" date="2022-12" db="EMBL/GenBank/DDBJ databases">
        <title>Chromosome-level genome of Tegillarca granosa.</title>
        <authorList>
            <person name="Kim J."/>
        </authorList>
    </citation>
    <scope>NUCLEOTIDE SEQUENCE [LARGE SCALE GENOMIC DNA]</scope>
    <source>
        <strain evidence="1">Teg-2019</strain>
        <tissue evidence="1">Adductor muscle</tissue>
    </source>
</reference>
<dbReference type="PANTHER" id="PTHR15510:SF5">
    <property type="entry name" value="SPERM-ASSOCIATED ANTIGEN 8"/>
    <property type="match status" value="1"/>
</dbReference>
<dbReference type="InterPro" id="IPR026124">
    <property type="entry name" value="Sperm-assoc_Ag8"/>
</dbReference>
<evidence type="ECO:0008006" key="3">
    <source>
        <dbReference type="Google" id="ProtNLM"/>
    </source>
</evidence>
<keyword evidence="2" id="KW-1185">Reference proteome</keyword>
<organism evidence="1 2">
    <name type="scientific">Tegillarca granosa</name>
    <name type="common">Malaysian cockle</name>
    <name type="synonym">Anadara granosa</name>
    <dbReference type="NCBI Taxonomy" id="220873"/>
    <lineage>
        <taxon>Eukaryota</taxon>
        <taxon>Metazoa</taxon>
        <taxon>Spiralia</taxon>
        <taxon>Lophotrochozoa</taxon>
        <taxon>Mollusca</taxon>
        <taxon>Bivalvia</taxon>
        <taxon>Autobranchia</taxon>
        <taxon>Pteriomorphia</taxon>
        <taxon>Arcoida</taxon>
        <taxon>Arcoidea</taxon>
        <taxon>Arcidae</taxon>
        <taxon>Tegillarca</taxon>
    </lineage>
</organism>
<name>A0ABQ9EF98_TEGGR</name>
<dbReference type="PANTHER" id="PTHR15510">
    <property type="entry name" value="SPERM-ASSOCIATED ANTIGEN 8"/>
    <property type="match status" value="1"/>
</dbReference>
<dbReference type="EMBL" id="JARBDR010000903">
    <property type="protein sequence ID" value="KAJ8303978.1"/>
    <property type="molecule type" value="Genomic_DNA"/>
</dbReference>
<accession>A0ABQ9EF98</accession>
<comment type="caution">
    <text evidence="1">The sequence shown here is derived from an EMBL/GenBank/DDBJ whole genome shotgun (WGS) entry which is preliminary data.</text>
</comment>
<sequence length="204" mass="23771">MSILNQGRNEIRFNNSDGKCLLENWVEERAVEHLDKVEKDENITSSAQVFRDGHLGILTTDFDAGAENITTIRASYKKPEPCGVRLTGKKEELMKQMLYEKVGKEVFSEELDPSSAEPTDFRSVTMKDFNIEGFEHKKPVPTKKHDYRKDQPVTFWSEHKDRVTGVSQVKTYDTPFRKNDGFSKPIDEYWDETQPYDYENYPKM</sequence>
<dbReference type="Proteomes" id="UP001217089">
    <property type="component" value="Unassembled WGS sequence"/>
</dbReference>
<evidence type="ECO:0000313" key="1">
    <source>
        <dbReference type="EMBL" id="KAJ8303978.1"/>
    </source>
</evidence>
<proteinExistence type="predicted"/>